<accession>A0A5D2BK09</accession>
<dbReference type="EMBL" id="CM017708">
    <property type="protein sequence ID" value="TYG55866.1"/>
    <property type="molecule type" value="Genomic_DNA"/>
</dbReference>
<feature type="transmembrane region" description="Helical" evidence="1">
    <location>
        <begin position="330"/>
        <end position="348"/>
    </location>
</feature>
<dbReference type="PANTHER" id="PTHR36330">
    <property type="entry name" value="LIPASE/LIPOOXYGENASE, PLAT/LH2 FAMILY PROTEIN"/>
    <property type="match status" value="1"/>
</dbReference>
<dbReference type="Gene3D" id="2.60.60.20">
    <property type="entry name" value="PLAT/LH2 domain"/>
    <property type="match status" value="1"/>
</dbReference>
<keyword evidence="1" id="KW-0812">Transmembrane</keyword>
<keyword evidence="4" id="KW-1185">Reference proteome</keyword>
<evidence type="ECO:0000313" key="3">
    <source>
        <dbReference type="EMBL" id="TYG55866.1"/>
    </source>
</evidence>
<feature type="transmembrane region" description="Helical" evidence="1">
    <location>
        <begin position="376"/>
        <end position="394"/>
    </location>
</feature>
<dbReference type="InterPro" id="IPR056657">
    <property type="entry name" value="DUF7755"/>
</dbReference>
<keyword evidence="1" id="KW-1133">Transmembrane helix</keyword>
<organism evidence="3 4">
    <name type="scientific">Gossypium darwinii</name>
    <name type="common">Darwin's cotton</name>
    <name type="synonym">Gossypium barbadense var. darwinii</name>
    <dbReference type="NCBI Taxonomy" id="34276"/>
    <lineage>
        <taxon>Eukaryota</taxon>
        <taxon>Viridiplantae</taxon>
        <taxon>Streptophyta</taxon>
        <taxon>Embryophyta</taxon>
        <taxon>Tracheophyta</taxon>
        <taxon>Spermatophyta</taxon>
        <taxon>Magnoliopsida</taxon>
        <taxon>eudicotyledons</taxon>
        <taxon>Gunneridae</taxon>
        <taxon>Pentapetalae</taxon>
        <taxon>rosids</taxon>
        <taxon>malvids</taxon>
        <taxon>Malvales</taxon>
        <taxon>Malvaceae</taxon>
        <taxon>Malvoideae</taxon>
        <taxon>Gossypium</taxon>
    </lineage>
</organism>
<feature type="domain" description="DUF7755" evidence="2">
    <location>
        <begin position="127"/>
        <end position="271"/>
    </location>
</feature>
<dbReference type="AlphaFoldDB" id="A0A5D2BK09"/>
<evidence type="ECO:0000259" key="2">
    <source>
        <dbReference type="Pfam" id="PF24938"/>
    </source>
</evidence>
<gene>
    <name evidence="3" type="ORF">ES288_D08G017400v1</name>
</gene>
<protein>
    <recommendedName>
        <fullName evidence="2">DUF7755 domain-containing protein</fullName>
    </recommendedName>
</protein>
<feature type="transmembrane region" description="Helical" evidence="1">
    <location>
        <begin position="406"/>
        <end position="425"/>
    </location>
</feature>
<sequence>MPNPTAIGPRSIRCADKVFWFGKKVGEGDTLVMAMESVSVTHTISATNQKNPFRITPIIHSRRLFHLQAAARFRFGFISSYKKSDFQDFQGFAKPSRLFPSTEPKTFTGALKENIFPSTGLDGARTLFKVRLQTSNMYGSSLSNINAGILLCLIDEKGDSILKRIPAYLLSEHSTELENTVVPETLHFQRGSVDEFVFEGSELGKVQALWIGIESGQWRLGGVSLVILNPSRSSSGGNFEHIGAKYDFEVDDMLLGEGGDESMVELRPCLVSKLSENEDFSQPTSPLSDKVSKEQSMKEYADLKFSLLLYDAVLILSGTSFASFSIGESSAFAFLLGGIIGFLYLSLLQRSVDGLPASELISNNPKDEMVRFKGPVSSLALAIAVSSLVIKYSMGEGPFVLTPKELLVGMMGFLACKLAVILAAFKPLRVSIEKRK</sequence>
<evidence type="ECO:0000313" key="4">
    <source>
        <dbReference type="Proteomes" id="UP000323506"/>
    </source>
</evidence>
<reference evidence="3 4" key="1">
    <citation type="submission" date="2019-06" db="EMBL/GenBank/DDBJ databases">
        <title>WGS assembly of Gossypium darwinii.</title>
        <authorList>
            <person name="Chen Z.J."/>
            <person name="Sreedasyam A."/>
            <person name="Ando A."/>
            <person name="Song Q."/>
            <person name="De L."/>
            <person name="Hulse-Kemp A."/>
            <person name="Ding M."/>
            <person name="Ye W."/>
            <person name="Kirkbride R."/>
            <person name="Jenkins J."/>
            <person name="Plott C."/>
            <person name="Lovell J."/>
            <person name="Lin Y.-M."/>
            <person name="Vaughn R."/>
            <person name="Liu B."/>
            <person name="Li W."/>
            <person name="Simpson S."/>
            <person name="Scheffler B."/>
            <person name="Saski C."/>
            <person name="Grover C."/>
            <person name="Hu G."/>
            <person name="Conover J."/>
            <person name="Carlson J."/>
            <person name="Shu S."/>
            <person name="Boston L."/>
            <person name="Williams M."/>
            <person name="Peterson D."/>
            <person name="Mcgee K."/>
            <person name="Jones D."/>
            <person name="Wendel J."/>
            <person name="Stelly D."/>
            <person name="Grimwood J."/>
            <person name="Schmutz J."/>
        </authorList>
    </citation>
    <scope>NUCLEOTIDE SEQUENCE [LARGE SCALE GENOMIC DNA]</scope>
    <source>
        <strain evidence="3">1808015.09</strain>
    </source>
</reference>
<proteinExistence type="predicted"/>
<feature type="transmembrane region" description="Helical" evidence="1">
    <location>
        <begin position="305"/>
        <end position="324"/>
    </location>
</feature>
<evidence type="ECO:0000256" key="1">
    <source>
        <dbReference type="SAM" id="Phobius"/>
    </source>
</evidence>
<dbReference type="Pfam" id="PF24938">
    <property type="entry name" value="DUF7755"/>
    <property type="match status" value="1"/>
</dbReference>
<name>A0A5D2BK09_GOSDA</name>
<keyword evidence="1" id="KW-0472">Membrane</keyword>
<dbReference type="PANTHER" id="PTHR36330:SF2">
    <property type="entry name" value="LIPASE_LIPOOXYGENASE, PLAT_LH2 FAMILY PROTEIN"/>
    <property type="match status" value="1"/>
</dbReference>
<dbReference type="Proteomes" id="UP000323506">
    <property type="component" value="Chromosome D08"/>
</dbReference>